<dbReference type="InterPro" id="IPR002201">
    <property type="entry name" value="Glyco_trans_9"/>
</dbReference>
<dbReference type="GO" id="GO:0009244">
    <property type="term" value="P:lipopolysaccharide core region biosynthetic process"/>
    <property type="evidence" value="ECO:0007669"/>
    <property type="project" value="TreeGrafter"/>
</dbReference>
<accession>A0A517ZXE1</accession>
<evidence type="ECO:0000256" key="5">
    <source>
        <dbReference type="ARBA" id="ARBA00047503"/>
    </source>
</evidence>
<dbReference type="Pfam" id="PF01075">
    <property type="entry name" value="Glyco_transf_9"/>
    <property type="match status" value="1"/>
</dbReference>
<comment type="catalytic activity">
    <reaction evidence="5">
        <text>an L-alpha-D-Hep-(1-&gt;5)-[alpha-Kdo-(2-&gt;4)]-alpha-Kdo-(2-&gt;6)-lipid A + ADP-L-glycero-beta-D-manno-heptose = an L-alpha-D-Hep-(1-&gt;3)-L-alpha-D-Hep-(1-&gt;5)-[alpha-Kdo-(2-&gt;4)]-alpha-Kdo-(2-&gt;6)-lipid A + ADP + H(+)</text>
        <dbReference type="Rhea" id="RHEA:74071"/>
        <dbReference type="ChEBI" id="CHEBI:15378"/>
        <dbReference type="ChEBI" id="CHEBI:61506"/>
        <dbReference type="ChEBI" id="CHEBI:193068"/>
        <dbReference type="ChEBI" id="CHEBI:193069"/>
        <dbReference type="ChEBI" id="CHEBI:456216"/>
        <dbReference type="EC" id="2.4.99.24"/>
    </reaction>
</comment>
<sequence length="353" mass="39449">MKIAMFCPNWVGDLVMATPALRAVRNRYPRAEIIGIMRPYLSDVLDGTGLIDRELFYDPRGANPAQRGWSLSRQLRYEDIDLALLFTNSFRTAMIAWAGRIERRVGFARDARRWLLTDALKPKSRRTPHPVIDEYWRLAAYVGAKSTGGTAERRQMELATSSEDELRFQRILARIGSPEETRGLVCLNSGGAFGAAKHWPTSSFAELGRLIADKFHKQVLVLCGPAEQAQAREIVRLAGHPHVVSLAGESPSLRLTKAAIRQADLLVTTDSGPRHFAAPFNVPVVTIFGPTHIAWSETFYPKAVHLQLHVDCGPCQKRVCPLGHHRCMQELGVDRVFSAVTRQLHETARRSVA</sequence>
<dbReference type="EC" id="2.4.99.24" evidence="4"/>
<dbReference type="AlphaFoldDB" id="A0A517ZXE1"/>
<reference evidence="6 7" key="1">
    <citation type="submission" date="2019-02" db="EMBL/GenBank/DDBJ databases">
        <title>Deep-cultivation of Planctomycetes and their phenomic and genomic characterization uncovers novel biology.</title>
        <authorList>
            <person name="Wiegand S."/>
            <person name="Jogler M."/>
            <person name="Boedeker C."/>
            <person name="Pinto D."/>
            <person name="Vollmers J."/>
            <person name="Rivas-Marin E."/>
            <person name="Kohn T."/>
            <person name="Peeters S.H."/>
            <person name="Heuer A."/>
            <person name="Rast P."/>
            <person name="Oberbeckmann S."/>
            <person name="Bunk B."/>
            <person name="Jeske O."/>
            <person name="Meyerdierks A."/>
            <person name="Storesund J.E."/>
            <person name="Kallscheuer N."/>
            <person name="Luecker S."/>
            <person name="Lage O.M."/>
            <person name="Pohl T."/>
            <person name="Merkel B.J."/>
            <person name="Hornburger P."/>
            <person name="Mueller R.-W."/>
            <person name="Bruemmer F."/>
            <person name="Labrenz M."/>
            <person name="Spormann A.M."/>
            <person name="Op den Camp H."/>
            <person name="Overmann J."/>
            <person name="Amann R."/>
            <person name="Jetten M.S.M."/>
            <person name="Mascher T."/>
            <person name="Medema M.H."/>
            <person name="Devos D.P."/>
            <person name="Kaster A.-K."/>
            <person name="Ovreas L."/>
            <person name="Rohde M."/>
            <person name="Galperin M.Y."/>
            <person name="Jogler C."/>
        </authorList>
    </citation>
    <scope>NUCLEOTIDE SEQUENCE [LARGE SCALE GENOMIC DNA]</scope>
    <source>
        <strain evidence="6 7">Mal52</strain>
    </source>
</reference>
<protein>
    <recommendedName>
        <fullName evidence="4">lipopolysaccharide heptosyltransferase II</fullName>
        <ecNumber evidence="4">2.4.99.24</ecNumber>
    </recommendedName>
</protein>
<gene>
    <name evidence="6" type="primary">rfaF_2</name>
    <name evidence="6" type="ORF">Mal52_56800</name>
</gene>
<dbReference type="Gene3D" id="3.40.50.2000">
    <property type="entry name" value="Glycogen Phosphorylase B"/>
    <property type="match status" value="2"/>
</dbReference>
<dbReference type="InterPro" id="IPR011910">
    <property type="entry name" value="RfaF"/>
</dbReference>
<dbReference type="PANTHER" id="PTHR30160:SF7">
    <property type="entry name" value="ADP-HEPTOSE--LPS HEPTOSYLTRANSFERASE 2"/>
    <property type="match status" value="1"/>
</dbReference>
<keyword evidence="2 6" id="KW-0808">Transferase</keyword>
<dbReference type="InterPro" id="IPR051199">
    <property type="entry name" value="LPS_LOS_Heptosyltrfase"/>
</dbReference>
<name>A0A517ZXE1_9PLAN</name>
<proteinExistence type="inferred from homology"/>
<dbReference type="EMBL" id="CP036276">
    <property type="protein sequence ID" value="QDU47152.1"/>
    <property type="molecule type" value="Genomic_DNA"/>
</dbReference>
<dbReference type="NCBIfam" id="TIGR02195">
    <property type="entry name" value="heptsyl_trn_II"/>
    <property type="match status" value="1"/>
</dbReference>
<evidence type="ECO:0000256" key="1">
    <source>
        <dbReference type="ARBA" id="ARBA00022676"/>
    </source>
</evidence>
<comment type="similarity">
    <text evidence="3">Belongs to the glycosyltransferase 9 family.</text>
</comment>
<dbReference type="SUPFAM" id="SSF53756">
    <property type="entry name" value="UDP-Glycosyltransferase/glycogen phosphorylase"/>
    <property type="match status" value="1"/>
</dbReference>
<dbReference type="GO" id="GO:0005829">
    <property type="term" value="C:cytosol"/>
    <property type="evidence" value="ECO:0007669"/>
    <property type="project" value="TreeGrafter"/>
</dbReference>
<evidence type="ECO:0000256" key="4">
    <source>
        <dbReference type="ARBA" id="ARBA00044042"/>
    </source>
</evidence>
<evidence type="ECO:0000256" key="3">
    <source>
        <dbReference type="ARBA" id="ARBA00043995"/>
    </source>
</evidence>
<organism evidence="6 7">
    <name type="scientific">Symmachiella dynata</name>
    <dbReference type="NCBI Taxonomy" id="2527995"/>
    <lineage>
        <taxon>Bacteria</taxon>
        <taxon>Pseudomonadati</taxon>
        <taxon>Planctomycetota</taxon>
        <taxon>Planctomycetia</taxon>
        <taxon>Planctomycetales</taxon>
        <taxon>Planctomycetaceae</taxon>
        <taxon>Symmachiella</taxon>
    </lineage>
</organism>
<dbReference type="Proteomes" id="UP000319383">
    <property type="component" value="Chromosome"/>
</dbReference>
<dbReference type="RefSeq" id="WP_145379853.1">
    <property type="nucleotide sequence ID" value="NZ_CP036276.1"/>
</dbReference>
<evidence type="ECO:0000256" key="2">
    <source>
        <dbReference type="ARBA" id="ARBA00022679"/>
    </source>
</evidence>
<keyword evidence="1" id="KW-0328">Glycosyltransferase</keyword>
<dbReference type="CDD" id="cd03789">
    <property type="entry name" value="GT9_LPS_heptosyltransferase"/>
    <property type="match status" value="1"/>
</dbReference>
<dbReference type="KEGG" id="sdyn:Mal52_56800"/>
<dbReference type="GO" id="GO:0008713">
    <property type="term" value="F:ADP-heptose-lipopolysaccharide heptosyltransferase activity"/>
    <property type="evidence" value="ECO:0007669"/>
    <property type="project" value="UniProtKB-EC"/>
</dbReference>
<dbReference type="PANTHER" id="PTHR30160">
    <property type="entry name" value="TETRAACYLDISACCHARIDE 4'-KINASE-RELATED"/>
    <property type="match status" value="1"/>
</dbReference>
<evidence type="ECO:0000313" key="6">
    <source>
        <dbReference type="EMBL" id="QDU47152.1"/>
    </source>
</evidence>
<keyword evidence="7" id="KW-1185">Reference proteome</keyword>
<evidence type="ECO:0000313" key="7">
    <source>
        <dbReference type="Proteomes" id="UP000319383"/>
    </source>
</evidence>